<evidence type="ECO:0000313" key="3">
    <source>
        <dbReference type="EMBL" id="GBN61393.1"/>
    </source>
</evidence>
<dbReference type="Proteomes" id="UP000499080">
    <property type="component" value="Unassembled WGS sequence"/>
</dbReference>
<protein>
    <submittedName>
        <fullName evidence="3">Uncharacterized protein</fullName>
    </submittedName>
</protein>
<keyword evidence="2" id="KW-0472">Membrane</keyword>
<evidence type="ECO:0000313" key="4">
    <source>
        <dbReference type="Proteomes" id="UP000499080"/>
    </source>
</evidence>
<sequence>MHYTGRHDEYVHEKPPDKQTRSPFLGLGIVMVVWLVGLTLKTGRTPVKGGLSHELLKMGAILQSTSVPDFQLRRPVFRINWTVSR</sequence>
<evidence type="ECO:0000256" key="2">
    <source>
        <dbReference type="SAM" id="Phobius"/>
    </source>
</evidence>
<reference evidence="3 4" key="1">
    <citation type="journal article" date="2019" name="Sci. Rep.">
        <title>Orb-weaving spider Araneus ventricosus genome elucidates the spidroin gene catalogue.</title>
        <authorList>
            <person name="Kono N."/>
            <person name="Nakamura H."/>
            <person name="Ohtoshi R."/>
            <person name="Moran D.A.P."/>
            <person name="Shinohara A."/>
            <person name="Yoshida Y."/>
            <person name="Fujiwara M."/>
            <person name="Mori M."/>
            <person name="Tomita M."/>
            <person name="Arakawa K."/>
        </authorList>
    </citation>
    <scope>NUCLEOTIDE SEQUENCE [LARGE SCALE GENOMIC DNA]</scope>
</reference>
<feature type="transmembrane region" description="Helical" evidence="2">
    <location>
        <begin position="20"/>
        <end position="40"/>
    </location>
</feature>
<feature type="region of interest" description="Disordered" evidence="1">
    <location>
        <begin position="1"/>
        <end position="22"/>
    </location>
</feature>
<name>A0A4Y2QEC2_ARAVE</name>
<comment type="caution">
    <text evidence="3">The sequence shown here is derived from an EMBL/GenBank/DDBJ whole genome shotgun (WGS) entry which is preliminary data.</text>
</comment>
<proteinExistence type="predicted"/>
<accession>A0A4Y2QEC2</accession>
<keyword evidence="2" id="KW-1133">Transmembrane helix</keyword>
<gene>
    <name evidence="3" type="ORF">AVEN_64900_1</name>
</gene>
<organism evidence="3 4">
    <name type="scientific">Araneus ventricosus</name>
    <name type="common">Orbweaver spider</name>
    <name type="synonym">Epeira ventricosa</name>
    <dbReference type="NCBI Taxonomy" id="182803"/>
    <lineage>
        <taxon>Eukaryota</taxon>
        <taxon>Metazoa</taxon>
        <taxon>Ecdysozoa</taxon>
        <taxon>Arthropoda</taxon>
        <taxon>Chelicerata</taxon>
        <taxon>Arachnida</taxon>
        <taxon>Araneae</taxon>
        <taxon>Araneomorphae</taxon>
        <taxon>Entelegynae</taxon>
        <taxon>Araneoidea</taxon>
        <taxon>Araneidae</taxon>
        <taxon>Araneus</taxon>
    </lineage>
</organism>
<dbReference type="EMBL" id="BGPR01220493">
    <property type="protein sequence ID" value="GBN61393.1"/>
    <property type="molecule type" value="Genomic_DNA"/>
</dbReference>
<keyword evidence="4" id="KW-1185">Reference proteome</keyword>
<dbReference type="AlphaFoldDB" id="A0A4Y2QEC2"/>
<feature type="compositionally biased region" description="Basic and acidic residues" evidence="1">
    <location>
        <begin position="1"/>
        <end position="20"/>
    </location>
</feature>
<evidence type="ECO:0000256" key="1">
    <source>
        <dbReference type="SAM" id="MobiDB-lite"/>
    </source>
</evidence>
<keyword evidence="2" id="KW-0812">Transmembrane</keyword>